<accession>A0A8X7UP76</accession>
<evidence type="ECO:0000313" key="2">
    <source>
        <dbReference type="Proteomes" id="UP000886595"/>
    </source>
</evidence>
<proteinExistence type="predicted"/>
<dbReference type="AlphaFoldDB" id="A0A8X7UP76"/>
<protein>
    <submittedName>
        <fullName evidence="1">Uncharacterized protein</fullName>
    </submittedName>
</protein>
<keyword evidence="2" id="KW-1185">Reference proteome</keyword>
<dbReference type="EMBL" id="JAAMPC010000011">
    <property type="protein sequence ID" value="KAG2284791.1"/>
    <property type="molecule type" value="Genomic_DNA"/>
</dbReference>
<reference evidence="1 2" key="1">
    <citation type="submission" date="2020-02" db="EMBL/GenBank/DDBJ databases">
        <authorList>
            <person name="Ma Q."/>
            <person name="Huang Y."/>
            <person name="Song X."/>
            <person name="Pei D."/>
        </authorList>
    </citation>
    <scope>NUCLEOTIDE SEQUENCE [LARGE SCALE GENOMIC DNA]</scope>
    <source>
        <strain evidence="1">Sxm20200214</strain>
        <tissue evidence="1">Leaf</tissue>
    </source>
</reference>
<dbReference type="Proteomes" id="UP000886595">
    <property type="component" value="Unassembled WGS sequence"/>
</dbReference>
<comment type="caution">
    <text evidence="1">The sequence shown here is derived from an EMBL/GenBank/DDBJ whole genome shotgun (WGS) entry which is preliminary data.</text>
</comment>
<dbReference type="OrthoDB" id="441812at2759"/>
<organism evidence="1 2">
    <name type="scientific">Brassica carinata</name>
    <name type="common">Ethiopian mustard</name>
    <name type="synonym">Abyssinian cabbage</name>
    <dbReference type="NCBI Taxonomy" id="52824"/>
    <lineage>
        <taxon>Eukaryota</taxon>
        <taxon>Viridiplantae</taxon>
        <taxon>Streptophyta</taxon>
        <taxon>Embryophyta</taxon>
        <taxon>Tracheophyta</taxon>
        <taxon>Spermatophyta</taxon>
        <taxon>Magnoliopsida</taxon>
        <taxon>eudicotyledons</taxon>
        <taxon>Gunneridae</taxon>
        <taxon>Pentapetalae</taxon>
        <taxon>rosids</taxon>
        <taxon>malvids</taxon>
        <taxon>Brassicales</taxon>
        <taxon>Brassicaceae</taxon>
        <taxon>Brassiceae</taxon>
        <taxon>Brassica</taxon>
    </lineage>
</organism>
<sequence length="105" mass="11977">MDSEYQTMEQFLRWAGELGVSDSTDPSRSHHSCLGHYGFTLEVNSNDKVFIPLEISLYALASSWPKDSLYIHQDGKPSFALVSMLRLWHTPQTYLDPTLCDPIQN</sequence>
<evidence type="ECO:0000313" key="1">
    <source>
        <dbReference type="EMBL" id="KAG2284791.1"/>
    </source>
</evidence>
<gene>
    <name evidence="1" type="ORF">Bca52824_056011</name>
</gene>
<name>A0A8X7UP76_BRACI</name>